<dbReference type="GO" id="GO:0032259">
    <property type="term" value="P:methylation"/>
    <property type="evidence" value="ECO:0007669"/>
    <property type="project" value="UniProtKB-KW"/>
</dbReference>
<evidence type="ECO:0000256" key="3">
    <source>
        <dbReference type="ARBA" id="ARBA00022679"/>
    </source>
</evidence>
<evidence type="ECO:0000256" key="2">
    <source>
        <dbReference type="ARBA" id="ARBA00022603"/>
    </source>
</evidence>
<dbReference type="OrthoDB" id="18859at2759"/>
<evidence type="ECO:0000256" key="1">
    <source>
        <dbReference type="ARBA" id="ARBA00008138"/>
    </source>
</evidence>
<dbReference type="GO" id="GO:0008168">
    <property type="term" value="F:methyltransferase activity"/>
    <property type="evidence" value="ECO:0007669"/>
    <property type="project" value="UniProtKB-KW"/>
</dbReference>
<dbReference type="PANTHER" id="PTHR43619">
    <property type="entry name" value="S-ADENOSYL-L-METHIONINE-DEPENDENT METHYLTRANSFERASE YKTD-RELATED"/>
    <property type="match status" value="1"/>
</dbReference>
<dbReference type="InterPro" id="IPR007213">
    <property type="entry name" value="Ppm1/Ppm2/Tcmp"/>
</dbReference>
<keyword evidence="3" id="KW-0808">Transferase</keyword>
<reference evidence="4" key="1">
    <citation type="submission" date="2020-01" db="EMBL/GenBank/DDBJ databases">
        <title>Development of genomics and gene disruption for Polysphondylium violaceum indicates a role for the polyketide synthase stlB in stalk morphogenesis.</title>
        <authorList>
            <person name="Narita B."/>
            <person name="Kawabe Y."/>
            <person name="Kin K."/>
            <person name="Saito T."/>
            <person name="Gibbs R."/>
            <person name="Kuspa A."/>
            <person name="Muzny D."/>
            <person name="Queller D."/>
            <person name="Richards S."/>
            <person name="Strassman J."/>
            <person name="Sucgang R."/>
            <person name="Worley K."/>
            <person name="Schaap P."/>
        </authorList>
    </citation>
    <scope>NUCLEOTIDE SEQUENCE</scope>
    <source>
        <strain evidence="4">QSvi11</strain>
    </source>
</reference>
<evidence type="ECO:0000313" key="5">
    <source>
        <dbReference type="Proteomes" id="UP000695562"/>
    </source>
</evidence>
<comment type="caution">
    <text evidence="4">The sequence shown here is derived from an EMBL/GenBank/DDBJ whole genome shotgun (WGS) entry which is preliminary data.</text>
</comment>
<organism evidence="4 5">
    <name type="scientific">Polysphondylium violaceum</name>
    <dbReference type="NCBI Taxonomy" id="133409"/>
    <lineage>
        <taxon>Eukaryota</taxon>
        <taxon>Amoebozoa</taxon>
        <taxon>Evosea</taxon>
        <taxon>Eumycetozoa</taxon>
        <taxon>Dictyostelia</taxon>
        <taxon>Dictyosteliales</taxon>
        <taxon>Dictyosteliaceae</taxon>
        <taxon>Polysphondylium</taxon>
    </lineage>
</organism>
<keyword evidence="2" id="KW-0489">Methyltransferase</keyword>
<dbReference type="Proteomes" id="UP000695562">
    <property type="component" value="Unassembled WGS sequence"/>
</dbReference>
<dbReference type="SUPFAM" id="SSF53335">
    <property type="entry name" value="S-adenosyl-L-methionine-dependent methyltransferases"/>
    <property type="match status" value="1"/>
</dbReference>
<dbReference type="NCBIfam" id="TIGR00027">
    <property type="entry name" value="mthyl_TIGR00027"/>
    <property type="match status" value="1"/>
</dbReference>
<dbReference type="AlphaFoldDB" id="A0A8J4Q2S8"/>
<name>A0A8J4Q2S8_9MYCE</name>
<dbReference type="EMBL" id="AJWJ01000008">
    <property type="protein sequence ID" value="KAF2078245.1"/>
    <property type="molecule type" value="Genomic_DNA"/>
</dbReference>
<dbReference type="InterPro" id="IPR011610">
    <property type="entry name" value="SAM_mthyl_Trfase_ML2640-like"/>
</dbReference>
<comment type="similarity">
    <text evidence="1">Belongs to the UPF0677 family.</text>
</comment>
<gene>
    <name evidence="4" type="ORF">CYY_000435</name>
</gene>
<dbReference type="InterPro" id="IPR029063">
    <property type="entry name" value="SAM-dependent_MTases_sf"/>
</dbReference>
<protein>
    <recommendedName>
        <fullName evidence="6">Leucine carboxyl methyltransferase 1</fullName>
    </recommendedName>
</protein>
<keyword evidence="5" id="KW-1185">Reference proteome</keyword>
<dbReference type="Pfam" id="PF04072">
    <property type="entry name" value="LCM"/>
    <property type="match status" value="1"/>
</dbReference>
<dbReference type="Gene3D" id="3.40.50.150">
    <property type="entry name" value="Vaccinia Virus protein VP39"/>
    <property type="match status" value="1"/>
</dbReference>
<evidence type="ECO:0000313" key="4">
    <source>
        <dbReference type="EMBL" id="KAF2078245.1"/>
    </source>
</evidence>
<sequence length="377" mass="43827">MIESSDIETVLECVGKTGVWMTACRAVITSHYIANFNDDQDQEINHDNEINKRKKEFELKSMEILKKKKDLINLTDKRMEIKYPTKFHFDPYSLYFISQLDTKDLILKTYDHYFNTMYDKEYKSLDQETKSLSRQELRKRELDKIENNFHSVLSWTDLMGTHIYYGVALRTHLIDQVFLDSYQHGIKQFVLFGSGLDTRAFRLALDSECTIFEIDLPGVIQFKKTAFREAIYEIPRASDCQVKYIPCDLLKQDWIGLLKQSGFESNKPTLWISEGLFQYLNVSAIESIGQQVQENSAPQSKYFIQTLMKTAPDAPPYPAHHEDALKMRANTVADEFQFTLLPDAKEYLIKHGFSSNIQQSFEMAEGFTSLYSFGSNQ</sequence>
<dbReference type="PANTHER" id="PTHR43619:SF2">
    <property type="entry name" value="S-ADENOSYL-L-METHIONINE-DEPENDENT METHYLTRANSFERASES SUPERFAMILY PROTEIN"/>
    <property type="match status" value="1"/>
</dbReference>
<accession>A0A8J4Q2S8</accession>
<proteinExistence type="inferred from homology"/>
<evidence type="ECO:0008006" key="6">
    <source>
        <dbReference type="Google" id="ProtNLM"/>
    </source>
</evidence>